<accession>A0A7C0Y809</accession>
<dbReference type="GO" id="GO:0005886">
    <property type="term" value="C:plasma membrane"/>
    <property type="evidence" value="ECO:0007669"/>
    <property type="project" value="UniProtKB-SubCell"/>
</dbReference>
<evidence type="ECO:0000256" key="4">
    <source>
        <dbReference type="ARBA" id="ARBA00022475"/>
    </source>
</evidence>
<gene>
    <name evidence="11" type="ORF">ENG63_08040</name>
</gene>
<keyword evidence="3" id="KW-0813">Transport</keyword>
<dbReference type="EMBL" id="DRBS01000300">
    <property type="protein sequence ID" value="HDD44790.1"/>
    <property type="molecule type" value="Genomic_DNA"/>
</dbReference>
<dbReference type="PANTHER" id="PTHR38831:SF2">
    <property type="entry name" value="TYPE II SECRETION SYSTEM PROTEIN K"/>
    <property type="match status" value="1"/>
</dbReference>
<dbReference type="PANTHER" id="PTHR38831">
    <property type="entry name" value="TYPE II SECRETION SYSTEM PROTEIN K"/>
    <property type="match status" value="1"/>
</dbReference>
<dbReference type="InterPro" id="IPR005628">
    <property type="entry name" value="GspK"/>
</dbReference>
<dbReference type="Pfam" id="PF21687">
    <property type="entry name" value="T2SSK_1st"/>
    <property type="match status" value="1"/>
</dbReference>
<evidence type="ECO:0000256" key="2">
    <source>
        <dbReference type="ARBA" id="ARBA00007246"/>
    </source>
</evidence>
<dbReference type="Gene3D" id="1.10.40.60">
    <property type="entry name" value="EpsJ-like"/>
    <property type="match status" value="1"/>
</dbReference>
<sequence>MKKQKGSILIFLLWVIAFLSFIVMEFGREVHLKAKTASCILEAKKDYFTAYSLIQEAIVRLSLPEDDERRILPNGQEIELSFDNQRAKIRVEDEEEKININLVDAETLFSFLTEKIGFPSEKAEELVDCILDYRDADNVPRPYGAEEDYYLSLSPPYKPANSAFKTLEELLFVKGITPEIFWSLYNFLTVYGKNVKYPKKEEKEPIMVKGHYYRFVCEIKNHFFVIITYYLGHGRHRIVYRNEYYKS</sequence>
<name>A0A7C0Y809_DESA2</name>
<dbReference type="InterPro" id="IPR038072">
    <property type="entry name" value="GspK_central_sf"/>
</dbReference>
<keyword evidence="4" id="KW-1003">Cell membrane</keyword>
<proteinExistence type="inferred from homology"/>
<keyword evidence="9" id="KW-0472">Membrane</keyword>
<keyword evidence="7" id="KW-0653">Protein transport</keyword>
<organism evidence="11">
    <name type="scientific">Desulfofervidus auxilii</name>
    <dbReference type="NCBI Taxonomy" id="1621989"/>
    <lineage>
        <taxon>Bacteria</taxon>
        <taxon>Pseudomonadati</taxon>
        <taxon>Thermodesulfobacteriota</taxon>
        <taxon>Candidatus Desulfofervidia</taxon>
        <taxon>Candidatus Desulfofervidales</taxon>
        <taxon>Candidatus Desulfofervidaceae</taxon>
        <taxon>Candidatus Desulfofervidus</taxon>
    </lineage>
</organism>
<evidence type="ECO:0000256" key="1">
    <source>
        <dbReference type="ARBA" id="ARBA00004533"/>
    </source>
</evidence>
<feature type="domain" description="T2SS protein K first SAM-like" evidence="10">
    <location>
        <begin position="105"/>
        <end position="191"/>
    </location>
</feature>
<dbReference type="Proteomes" id="UP000886289">
    <property type="component" value="Unassembled WGS sequence"/>
</dbReference>
<comment type="subcellular location">
    <subcellularLocation>
        <location evidence="1">Cell inner membrane</location>
    </subcellularLocation>
</comment>
<dbReference type="AlphaFoldDB" id="A0A7C0Y809"/>
<dbReference type="SUPFAM" id="SSF158544">
    <property type="entry name" value="GspK insert domain-like"/>
    <property type="match status" value="1"/>
</dbReference>
<dbReference type="InterPro" id="IPR049031">
    <property type="entry name" value="T2SSK_SAM-like_1st"/>
</dbReference>
<evidence type="ECO:0000256" key="3">
    <source>
        <dbReference type="ARBA" id="ARBA00022448"/>
    </source>
</evidence>
<keyword evidence="5" id="KW-0997">Cell inner membrane</keyword>
<evidence type="ECO:0000256" key="6">
    <source>
        <dbReference type="ARBA" id="ARBA00022692"/>
    </source>
</evidence>
<protein>
    <recommendedName>
        <fullName evidence="10">T2SS protein K first SAM-like domain-containing protein</fullName>
    </recommendedName>
</protein>
<keyword evidence="8" id="KW-1133">Transmembrane helix</keyword>
<comment type="similarity">
    <text evidence="2">Belongs to the GSP K family.</text>
</comment>
<comment type="caution">
    <text evidence="11">The sequence shown here is derived from an EMBL/GenBank/DDBJ whole genome shotgun (WGS) entry which is preliminary data.</text>
</comment>
<evidence type="ECO:0000256" key="8">
    <source>
        <dbReference type="ARBA" id="ARBA00022989"/>
    </source>
</evidence>
<evidence type="ECO:0000256" key="7">
    <source>
        <dbReference type="ARBA" id="ARBA00022927"/>
    </source>
</evidence>
<dbReference type="GO" id="GO:0009306">
    <property type="term" value="P:protein secretion"/>
    <property type="evidence" value="ECO:0007669"/>
    <property type="project" value="InterPro"/>
</dbReference>
<reference evidence="11" key="1">
    <citation type="journal article" date="2020" name="mSystems">
        <title>Genome- and Community-Level Interaction Insights into Carbon Utilization and Element Cycling Functions of Hydrothermarchaeota in Hydrothermal Sediment.</title>
        <authorList>
            <person name="Zhou Z."/>
            <person name="Liu Y."/>
            <person name="Xu W."/>
            <person name="Pan J."/>
            <person name="Luo Z.H."/>
            <person name="Li M."/>
        </authorList>
    </citation>
    <scope>NUCLEOTIDE SEQUENCE [LARGE SCALE GENOMIC DNA]</scope>
    <source>
        <strain evidence="11">HyVt-233</strain>
    </source>
</reference>
<evidence type="ECO:0000259" key="10">
    <source>
        <dbReference type="Pfam" id="PF21687"/>
    </source>
</evidence>
<evidence type="ECO:0000256" key="9">
    <source>
        <dbReference type="ARBA" id="ARBA00023136"/>
    </source>
</evidence>
<keyword evidence="6" id="KW-0812">Transmembrane</keyword>
<evidence type="ECO:0000256" key="5">
    <source>
        <dbReference type="ARBA" id="ARBA00022519"/>
    </source>
</evidence>
<evidence type="ECO:0000313" key="11">
    <source>
        <dbReference type="EMBL" id="HDD44790.1"/>
    </source>
</evidence>